<protein>
    <submittedName>
        <fullName evidence="6">Uncharacterized protein</fullName>
    </submittedName>
</protein>
<evidence type="ECO:0000313" key="7">
    <source>
        <dbReference type="Proteomes" id="UP000596742"/>
    </source>
</evidence>
<keyword evidence="3 5" id="KW-1133">Transmembrane helix</keyword>
<keyword evidence="7" id="KW-1185">Reference proteome</keyword>
<gene>
    <name evidence="6" type="ORF">MGAL_10B016630</name>
</gene>
<reference evidence="6" key="1">
    <citation type="submission" date="2018-11" db="EMBL/GenBank/DDBJ databases">
        <authorList>
            <person name="Alioto T."/>
            <person name="Alioto T."/>
        </authorList>
    </citation>
    <scope>NUCLEOTIDE SEQUENCE</scope>
</reference>
<comment type="caution">
    <text evidence="6">The sequence shown here is derived from an EMBL/GenBank/DDBJ whole genome shotgun (WGS) entry which is preliminary data.</text>
</comment>
<dbReference type="GO" id="GO:0016020">
    <property type="term" value="C:membrane"/>
    <property type="evidence" value="ECO:0007669"/>
    <property type="project" value="UniProtKB-SubCell"/>
</dbReference>
<dbReference type="Pfam" id="PF00335">
    <property type="entry name" value="Tetraspanin"/>
    <property type="match status" value="1"/>
</dbReference>
<evidence type="ECO:0000256" key="5">
    <source>
        <dbReference type="SAM" id="Phobius"/>
    </source>
</evidence>
<feature type="transmembrane region" description="Helical" evidence="5">
    <location>
        <begin position="120"/>
        <end position="139"/>
    </location>
</feature>
<comment type="subcellular location">
    <subcellularLocation>
        <location evidence="1">Membrane</location>
        <topology evidence="1">Multi-pass membrane protein</topology>
    </subcellularLocation>
</comment>
<organism evidence="6 7">
    <name type="scientific">Mytilus galloprovincialis</name>
    <name type="common">Mediterranean mussel</name>
    <dbReference type="NCBI Taxonomy" id="29158"/>
    <lineage>
        <taxon>Eukaryota</taxon>
        <taxon>Metazoa</taxon>
        <taxon>Spiralia</taxon>
        <taxon>Lophotrochozoa</taxon>
        <taxon>Mollusca</taxon>
        <taxon>Bivalvia</taxon>
        <taxon>Autobranchia</taxon>
        <taxon>Pteriomorphia</taxon>
        <taxon>Mytilida</taxon>
        <taxon>Mytiloidea</taxon>
        <taxon>Mytilidae</taxon>
        <taxon>Mytilinae</taxon>
        <taxon>Mytilus</taxon>
    </lineage>
</organism>
<evidence type="ECO:0000256" key="4">
    <source>
        <dbReference type="ARBA" id="ARBA00023136"/>
    </source>
</evidence>
<sequence>MSENPTEVEDNIVKLLQENIEKRYNEETVRTGWDLAQLEFECCGAVNYMDYNNTAYNFPASDQTVPNTCCKLSNREAALDDPSKATPNDSAKCYSRDETEIYTKGCKDSLKEWALKHSTIIIGVGIGIAVLEIFSIVWACCFCRNIGKDD</sequence>
<name>A0A8B6BFP3_MYTGA</name>
<evidence type="ECO:0000256" key="1">
    <source>
        <dbReference type="ARBA" id="ARBA00004141"/>
    </source>
</evidence>
<dbReference type="CDD" id="cd03127">
    <property type="entry name" value="tetraspanin_LEL"/>
    <property type="match status" value="1"/>
</dbReference>
<keyword evidence="4 5" id="KW-0472">Membrane</keyword>
<evidence type="ECO:0000256" key="3">
    <source>
        <dbReference type="ARBA" id="ARBA00022989"/>
    </source>
</evidence>
<dbReference type="AlphaFoldDB" id="A0A8B6BFP3"/>
<dbReference type="InterPro" id="IPR008952">
    <property type="entry name" value="Tetraspanin_EC2_sf"/>
</dbReference>
<keyword evidence="2 5" id="KW-0812">Transmembrane</keyword>
<dbReference type="OrthoDB" id="10033535at2759"/>
<dbReference type="Proteomes" id="UP000596742">
    <property type="component" value="Unassembled WGS sequence"/>
</dbReference>
<dbReference type="SUPFAM" id="SSF48652">
    <property type="entry name" value="Tetraspanin"/>
    <property type="match status" value="1"/>
</dbReference>
<proteinExistence type="predicted"/>
<evidence type="ECO:0000313" key="6">
    <source>
        <dbReference type="EMBL" id="VDH90117.1"/>
    </source>
</evidence>
<dbReference type="EMBL" id="UYJE01000093">
    <property type="protein sequence ID" value="VDH90117.1"/>
    <property type="molecule type" value="Genomic_DNA"/>
</dbReference>
<dbReference type="Gene3D" id="1.10.1450.10">
    <property type="entry name" value="Tetraspanin"/>
    <property type="match status" value="1"/>
</dbReference>
<evidence type="ECO:0000256" key="2">
    <source>
        <dbReference type="ARBA" id="ARBA00022692"/>
    </source>
</evidence>
<accession>A0A8B6BFP3</accession>
<dbReference type="InterPro" id="IPR018499">
    <property type="entry name" value="Tetraspanin/Peripherin"/>
</dbReference>